<feature type="region of interest" description="Disordered" evidence="1">
    <location>
        <begin position="41"/>
        <end position="93"/>
    </location>
</feature>
<sequence>MRKRKRIVLLLLLVMSLILPDIPALAEEIGEAMQKTLSEMPEAGATLETAPSAETTQLPETTRLPETNGTTETTNLPEITGSPEESEIPAVSEVPEKTYESLWNDKKEAYCISTVEELKLFRDSLYQDIDYQGKNVYLENDIFIEKTSDVGTVGEVGEKENSFQGTLDGRGHSIIGWNHEKEGLFYKIGKEGKVCNLTMKETKITQAQLGCVFAYSNLGVIAQCTVNGTIEGENNNYSSFCYSNSGTITDCLSSADIHTTKKKSQLAGITYKNTGTVRNCVYIGTLSTTQTSKISLYGIADKNTENCYYLGQASYKAGDKACSIEDMKLQSTYLGFDFNDIWTIKEEENEGFPSLRTEVQEVLSIKKIPVEIQVNVENYIFNESSAMKECYFPISAAILYGGKDPKEKEQFSSLVTDYQLVITLNEEKWKKDFLVDTPVNGVSKDFSKKDPSDYFTFTYLKNDTYEFQVTSWAFGSTSGTYYDNPQWSSFLSSQEKEARIQKAEEAVKIILRENYAKYGAEAMDNTWFDFTCARAGYYPPGTSKDEMFQRLSKVWKEYKTYQQSVGKKPETTETARFVLAITALGFDVEDVAGYDLVKELLASDYNGKYYAQHYLAYALYSGRYGEYMSYIKPLVKTQIGSSKMNNYNADDMSIMYMQPIFLMYKKQASSSDKEAYEVKHYVETEVIPWLQRSITGFGTFNSQYTKCDVNVWTDAQAQMLLALLDEDFLSEGFVKNGNTILDYISQHPDISLDYKGDESQCARSLVSLIRCYKKQANLFDCTDVSGVREVKARIHDLPKEIKEEDKELVQKVNAFYQSLTKGQQAQVSNYKTLEEALAKLEQIEAGKAAVKEMEQMIDAIGTVTLEKASFIREIRNAYNALTVEQKAKVKNYQVLLDAETELKKLQNDIDKETNKKKPKDNKDTRKDKGEETSDKDKGNHVPQSKGQKEADEENNQKPENKEAQEKKEEMLQNGQKLASVQIKQNYSKKHVTEEVQNSHKAHKVTKEEDKRKKNTKDSRKKTRRKVLGESSLVLNGTYDALGKENAFPYMWIYTGIFGTGVLLLAIGFSFGGKARIVKAASEMKNGKGKSGKENEEKNC</sequence>
<dbReference type="Gene3D" id="2.160.20.110">
    <property type="match status" value="1"/>
</dbReference>
<dbReference type="EMBL" id="FOHN01000005">
    <property type="protein sequence ID" value="SES90641.1"/>
    <property type="molecule type" value="Genomic_DNA"/>
</dbReference>
<dbReference type="AlphaFoldDB" id="A0A1I0A916"/>
<keyword evidence="2" id="KW-0812">Transmembrane</keyword>
<keyword evidence="5" id="KW-1185">Reference proteome</keyword>
<feature type="compositionally biased region" description="Basic and acidic residues" evidence="1">
    <location>
        <begin position="1004"/>
        <end position="1017"/>
    </location>
</feature>
<feature type="signal peptide" evidence="3">
    <location>
        <begin position="1"/>
        <end position="26"/>
    </location>
</feature>
<feature type="transmembrane region" description="Helical" evidence="2">
    <location>
        <begin position="1050"/>
        <end position="1070"/>
    </location>
</feature>
<accession>A0A1I0A916</accession>
<dbReference type="Proteomes" id="UP000199800">
    <property type="component" value="Unassembled WGS sequence"/>
</dbReference>
<dbReference type="STRING" id="29364.SAMN04487772_10528"/>
<keyword evidence="2" id="KW-0472">Membrane</keyword>
<organism evidence="4 5">
    <name type="scientific">[Clostridium] polysaccharolyticum</name>
    <dbReference type="NCBI Taxonomy" id="29364"/>
    <lineage>
        <taxon>Bacteria</taxon>
        <taxon>Bacillati</taxon>
        <taxon>Bacillota</taxon>
        <taxon>Clostridia</taxon>
        <taxon>Lachnospirales</taxon>
        <taxon>Lachnospiraceae</taxon>
    </lineage>
</organism>
<evidence type="ECO:0000256" key="3">
    <source>
        <dbReference type="SAM" id="SignalP"/>
    </source>
</evidence>
<evidence type="ECO:0000256" key="1">
    <source>
        <dbReference type="SAM" id="MobiDB-lite"/>
    </source>
</evidence>
<dbReference type="RefSeq" id="WP_092476885.1">
    <property type="nucleotide sequence ID" value="NZ_FOHN01000005.1"/>
</dbReference>
<feature type="region of interest" description="Disordered" evidence="1">
    <location>
        <begin position="909"/>
        <end position="1024"/>
    </location>
</feature>
<gene>
    <name evidence="4" type="ORF">SAMN04487772_10528</name>
</gene>
<feature type="compositionally biased region" description="Basic and acidic residues" evidence="1">
    <location>
        <begin position="909"/>
        <end position="939"/>
    </location>
</feature>
<feature type="compositionally biased region" description="Polar residues" evidence="1">
    <location>
        <begin position="52"/>
        <end position="77"/>
    </location>
</feature>
<keyword evidence="3" id="KW-0732">Signal</keyword>
<dbReference type="OrthoDB" id="2067910at2"/>
<feature type="chain" id="PRO_5011440609" evidence="3">
    <location>
        <begin position="27"/>
        <end position="1099"/>
    </location>
</feature>
<reference evidence="4 5" key="1">
    <citation type="submission" date="2016-10" db="EMBL/GenBank/DDBJ databases">
        <authorList>
            <person name="de Groot N.N."/>
        </authorList>
    </citation>
    <scope>NUCLEOTIDE SEQUENCE [LARGE SCALE GENOMIC DNA]</scope>
    <source>
        <strain evidence="4 5">DSM 1801</strain>
    </source>
</reference>
<feature type="compositionally biased region" description="Polar residues" evidence="1">
    <location>
        <begin position="972"/>
        <end position="985"/>
    </location>
</feature>
<keyword evidence="2" id="KW-1133">Transmembrane helix</keyword>
<evidence type="ECO:0000313" key="5">
    <source>
        <dbReference type="Proteomes" id="UP000199800"/>
    </source>
</evidence>
<evidence type="ECO:0000313" key="4">
    <source>
        <dbReference type="EMBL" id="SES90641.1"/>
    </source>
</evidence>
<proteinExistence type="predicted"/>
<evidence type="ECO:0000256" key="2">
    <source>
        <dbReference type="SAM" id="Phobius"/>
    </source>
</evidence>
<protein>
    <submittedName>
        <fullName evidence="4">Uncharacterized protein</fullName>
    </submittedName>
</protein>
<name>A0A1I0A916_9FIRM</name>
<feature type="compositionally biased region" description="Basic and acidic residues" evidence="1">
    <location>
        <begin position="946"/>
        <end position="970"/>
    </location>
</feature>